<reference evidence="1 2" key="1">
    <citation type="submission" date="2019-01" db="EMBL/GenBank/DDBJ databases">
        <authorList>
            <person name="Chen W.-M."/>
        </authorList>
    </citation>
    <scope>NUCLEOTIDE SEQUENCE [LARGE SCALE GENOMIC DNA]</scope>
    <source>
        <strain evidence="1 2">ICH-3</strain>
    </source>
</reference>
<evidence type="ECO:0000313" key="1">
    <source>
        <dbReference type="EMBL" id="RVT50511.1"/>
    </source>
</evidence>
<organism evidence="1 2">
    <name type="scientific">Rubrivivax albus</name>
    <dbReference type="NCBI Taxonomy" id="2499835"/>
    <lineage>
        <taxon>Bacteria</taxon>
        <taxon>Pseudomonadati</taxon>
        <taxon>Pseudomonadota</taxon>
        <taxon>Betaproteobacteria</taxon>
        <taxon>Burkholderiales</taxon>
        <taxon>Sphaerotilaceae</taxon>
        <taxon>Rubrivivax</taxon>
    </lineage>
</organism>
<protein>
    <submittedName>
        <fullName evidence="1">Uncharacterized protein</fullName>
    </submittedName>
</protein>
<proteinExistence type="predicted"/>
<evidence type="ECO:0000313" key="2">
    <source>
        <dbReference type="Proteomes" id="UP000288178"/>
    </source>
</evidence>
<gene>
    <name evidence="1" type="ORF">ENE75_16040</name>
</gene>
<dbReference type="EMBL" id="SACT01000005">
    <property type="protein sequence ID" value="RVT50511.1"/>
    <property type="molecule type" value="Genomic_DNA"/>
</dbReference>
<name>A0A437JTM5_9BURK</name>
<sequence length="159" mass="17198">MIRGGNKHPTSARGGLAAAEVRGASARAQWIREGLVVLGPQLAQAWGIPQEALATTSASGEVVSIHIDNCQYYPAALLSIDRLTAGAICRDLRNLHDTERVMFWLRDHGALGGRSVALALKAGTPTARVNALAEAWARERTYARSLNDEDVVESRERRS</sequence>
<accession>A0A437JTM5</accession>
<dbReference type="Proteomes" id="UP000288178">
    <property type="component" value="Unassembled WGS sequence"/>
</dbReference>
<dbReference type="AlphaFoldDB" id="A0A437JTM5"/>
<keyword evidence="2" id="KW-1185">Reference proteome</keyword>
<comment type="caution">
    <text evidence="1">The sequence shown here is derived from an EMBL/GenBank/DDBJ whole genome shotgun (WGS) entry which is preliminary data.</text>
</comment>